<gene>
    <name evidence="10" type="ORF">CTV99_11715</name>
</gene>
<dbReference type="GO" id="GO:0005886">
    <property type="term" value="C:plasma membrane"/>
    <property type="evidence" value="ECO:0007669"/>
    <property type="project" value="UniProtKB-SubCell"/>
</dbReference>
<feature type="transmembrane region" description="Helical" evidence="8">
    <location>
        <begin position="293"/>
        <end position="312"/>
    </location>
</feature>
<evidence type="ECO:0000256" key="2">
    <source>
        <dbReference type="ARBA" id="ARBA00007783"/>
    </source>
</evidence>
<evidence type="ECO:0000256" key="8">
    <source>
        <dbReference type="SAM" id="Phobius"/>
    </source>
</evidence>
<keyword evidence="5 8" id="KW-0812">Transmembrane</keyword>
<dbReference type="AlphaFoldDB" id="A0A2G8ISK3"/>
<dbReference type="InterPro" id="IPR051449">
    <property type="entry name" value="ABC-2_transporter_component"/>
</dbReference>
<dbReference type="InterPro" id="IPR047817">
    <property type="entry name" value="ABC2_TM_bact-type"/>
</dbReference>
<comment type="similarity">
    <text evidence="2">Belongs to the ABC-2 integral membrane protein family.</text>
</comment>
<dbReference type="Proteomes" id="UP000230768">
    <property type="component" value="Unassembled WGS sequence"/>
</dbReference>
<dbReference type="InterPro" id="IPR013525">
    <property type="entry name" value="ABC2_TM"/>
</dbReference>
<feature type="transmembrane region" description="Helical" evidence="8">
    <location>
        <begin position="259"/>
        <end position="281"/>
    </location>
</feature>
<dbReference type="PANTHER" id="PTHR30294:SF45">
    <property type="entry name" value="LINEARMYCIN RESISTANCE PERMEASE PROTEIN LNRN"/>
    <property type="match status" value="1"/>
</dbReference>
<evidence type="ECO:0000256" key="4">
    <source>
        <dbReference type="ARBA" id="ARBA00022475"/>
    </source>
</evidence>
<dbReference type="RefSeq" id="WP_099727722.1">
    <property type="nucleotide sequence ID" value="NZ_PEKP01000016.1"/>
</dbReference>
<feature type="transmembrane region" description="Helical" evidence="8">
    <location>
        <begin position="183"/>
        <end position="206"/>
    </location>
</feature>
<evidence type="ECO:0000256" key="3">
    <source>
        <dbReference type="ARBA" id="ARBA00022448"/>
    </source>
</evidence>
<evidence type="ECO:0000256" key="5">
    <source>
        <dbReference type="ARBA" id="ARBA00022692"/>
    </source>
</evidence>
<dbReference type="PROSITE" id="PS51012">
    <property type="entry name" value="ABC_TM2"/>
    <property type="match status" value="1"/>
</dbReference>
<accession>A0A2G8ISK3</accession>
<comment type="caution">
    <text evidence="10">The sequence shown here is derived from an EMBL/GenBank/DDBJ whole genome shotgun (WGS) entry which is preliminary data.</text>
</comment>
<organism evidence="10 11">
    <name type="scientific">Bacillus pumilus</name>
    <name type="common">Bacillus mesentericus</name>
    <dbReference type="NCBI Taxonomy" id="1408"/>
    <lineage>
        <taxon>Bacteria</taxon>
        <taxon>Bacillati</taxon>
        <taxon>Bacillota</taxon>
        <taxon>Bacilli</taxon>
        <taxon>Bacillales</taxon>
        <taxon>Bacillaceae</taxon>
        <taxon>Bacillus</taxon>
    </lineage>
</organism>
<evidence type="ECO:0000256" key="7">
    <source>
        <dbReference type="ARBA" id="ARBA00023136"/>
    </source>
</evidence>
<comment type="subcellular location">
    <subcellularLocation>
        <location evidence="1">Cell membrane</location>
        <topology evidence="1">Multi-pass membrane protein</topology>
    </subcellularLocation>
</comment>
<feature type="transmembrane region" description="Helical" evidence="8">
    <location>
        <begin position="343"/>
        <end position="367"/>
    </location>
</feature>
<dbReference type="Pfam" id="PF12698">
    <property type="entry name" value="ABC2_membrane_3"/>
    <property type="match status" value="1"/>
</dbReference>
<protein>
    <submittedName>
        <fullName evidence="10">ABC transporter</fullName>
    </submittedName>
</protein>
<keyword evidence="6 8" id="KW-1133">Transmembrane helix</keyword>
<proteinExistence type="inferred from homology"/>
<evidence type="ECO:0000313" key="10">
    <source>
        <dbReference type="EMBL" id="PIK26505.1"/>
    </source>
</evidence>
<keyword evidence="3" id="KW-0813">Transport</keyword>
<keyword evidence="4" id="KW-1003">Cell membrane</keyword>
<feature type="transmembrane region" description="Helical" evidence="8">
    <location>
        <begin position="20"/>
        <end position="40"/>
    </location>
</feature>
<keyword evidence="7 8" id="KW-0472">Membrane</keyword>
<sequence length="373" mass="41892">MHKMLAIISLKLKETLKSPLTLIFLFAMPIVFSFIFGSTASDTKKPTVAFIQEPSQGELNQEIFRILEKNTKFLWVKATESEAKEFVSDEKAVASIKVTNQLKSHAKENKEIFDVTVYKKTEEYAVLAPYLKETAAIIYQINQGVKEQKSVSLINALKELNASGTISLDEQNLDGRASQQPNLIPLGFTIMFMMFAISSSVSSIHLEYKDYTWQRLLSSPIHKIYVLLGYFIAYFLLGWIQLGVLLTVLSVFFNMYLGNLILMILFGSFVIGLVVSLGFMISTLSHTKKQAEIFSAIVIVGTCMLGGIYWPLDIVPDIMKKISMAIPQTWMMSGFGEIMSGTINYSILLIDMTVLIVFTIVLMVIGLKSIRSY</sequence>
<evidence type="ECO:0000256" key="6">
    <source>
        <dbReference type="ARBA" id="ARBA00022989"/>
    </source>
</evidence>
<reference evidence="10 11" key="1">
    <citation type="submission" date="2017-11" db="EMBL/GenBank/DDBJ databases">
        <title>Draft genome sequence of Bacillus pumilus 51_5il from lake Gorkoye (Russia: Novosibirsk region).</title>
        <authorList>
            <person name="Shipova A.A."/>
            <person name="Rozanov A.S."/>
            <person name="Bryanskaya A.V."/>
            <person name="Peltek S.E."/>
        </authorList>
    </citation>
    <scope>NUCLEOTIDE SEQUENCE [LARGE SCALE GENOMIC DNA]</scope>
    <source>
        <strain evidence="10 11">51_5il</strain>
    </source>
</reference>
<feature type="domain" description="ABC transmembrane type-2" evidence="9">
    <location>
        <begin position="150"/>
        <end position="373"/>
    </location>
</feature>
<name>A0A2G8ISK3_BACPU</name>
<dbReference type="EMBL" id="PEKP01000016">
    <property type="protein sequence ID" value="PIK26505.1"/>
    <property type="molecule type" value="Genomic_DNA"/>
</dbReference>
<evidence type="ECO:0000256" key="1">
    <source>
        <dbReference type="ARBA" id="ARBA00004651"/>
    </source>
</evidence>
<dbReference type="PANTHER" id="PTHR30294">
    <property type="entry name" value="MEMBRANE COMPONENT OF ABC TRANSPORTER YHHJ-RELATED"/>
    <property type="match status" value="1"/>
</dbReference>
<dbReference type="GO" id="GO:0140359">
    <property type="term" value="F:ABC-type transporter activity"/>
    <property type="evidence" value="ECO:0007669"/>
    <property type="project" value="InterPro"/>
</dbReference>
<evidence type="ECO:0000259" key="9">
    <source>
        <dbReference type="PROSITE" id="PS51012"/>
    </source>
</evidence>
<feature type="transmembrane region" description="Helical" evidence="8">
    <location>
        <begin position="227"/>
        <end position="253"/>
    </location>
</feature>
<evidence type="ECO:0000313" key="11">
    <source>
        <dbReference type="Proteomes" id="UP000230768"/>
    </source>
</evidence>